<gene>
    <name evidence="1" type="ORF">N3K66_004485</name>
</gene>
<name>A0ACC0V326_9HYPO</name>
<evidence type="ECO:0000313" key="1">
    <source>
        <dbReference type="EMBL" id="KAI9900223.1"/>
    </source>
</evidence>
<proteinExistence type="predicted"/>
<protein>
    <submittedName>
        <fullName evidence="1">Uncharacterized protein</fullName>
    </submittedName>
</protein>
<accession>A0ACC0V326</accession>
<reference evidence="1" key="1">
    <citation type="submission" date="2022-10" db="EMBL/GenBank/DDBJ databases">
        <title>Complete Genome of Trichothecium roseum strain YXFP-22015, a Plant Pathogen Isolated from Citrus.</title>
        <authorList>
            <person name="Wang Y."/>
            <person name="Zhu L."/>
        </authorList>
    </citation>
    <scope>NUCLEOTIDE SEQUENCE</scope>
    <source>
        <strain evidence="1">YXFP-22015</strain>
    </source>
</reference>
<dbReference type="Proteomes" id="UP001163324">
    <property type="component" value="Chromosome 4"/>
</dbReference>
<sequence length="451" mass="49280">MAKGPLLLLTSIGAEGHFNPVFTIATHLTSKGYDVVFLTLKDFEAKVVSIGAEFLEIGPGITPELLEKMKDLLLHQQTPEDFYQILANIFVNDVPRKTRRLLEVVVELRARDPQRQIIYCEDVFNLSLLPLKLGAPLPEGFGPFPRSIGISTSPLMIESEHTAPPLLDLGPDSTPSGMQRNKALQRLVTKYQMKKMVDEYRKVFADLGVPGSQEEALEKPWTMGYAAFDATFQLCSPSMEFPLPDLPPTIHFAGILSRKSGASSFVPPAWWDDVLTAKRDGKKIVFVTQGTVRPDSHELIVPTIQGLADDDGVLVVAALGARGAQLPDDAQPAPANARIADYLPYDVILEHADVFVTNGGYGGLTHTVSHGVPVVIAGTSEEKSEVAARSVYSGLGVSCGTQKPTSEMVRAKVNEILGDSRYARRADELRRENEGMDCLGTIEKMVEKLTE</sequence>
<organism evidence="1 2">
    <name type="scientific">Trichothecium roseum</name>
    <dbReference type="NCBI Taxonomy" id="47278"/>
    <lineage>
        <taxon>Eukaryota</taxon>
        <taxon>Fungi</taxon>
        <taxon>Dikarya</taxon>
        <taxon>Ascomycota</taxon>
        <taxon>Pezizomycotina</taxon>
        <taxon>Sordariomycetes</taxon>
        <taxon>Hypocreomycetidae</taxon>
        <taxon>Hypocreales</taxon>
        <taxon>Hypocreales incertae sedis</taxon>
        <taxon>Trichothecium</taxon>
    </lineage>
</organism>
<dbReference type="EMBL" id="CM047943">
    <property type="protein sequence ID" value="KAI9900223.1"/>
    <property type="molecule type" value="Genomic_DNA"/>
</dbReference>
<keyword evidence="2" id="KW-1185">Reference proteome</keyword>
<evidence type="ECO:0000313" key="2">
    <source>
        <dbReference type="Proteomes" id="UP001163324"/>
    </source>
</evidence>
<comment type="caution">
    <text evidence="1">The sequence shown here is derived from an EMBL/GenBank/DDBJ whole genome shotgun (WGS) entry which is preliminary data.</text>
</comment>